<keyword evidence="3" id="KW-1185">Reference proteome</keyword>
<dbReference type="Pfam" id="PF13683">
    <property type="entry name" value="rve_3"/>
    <property type="match status" value="1"/>
</dbReference>
<dbReference type="EMBL" id="FWZT01000005">
    <property type="protein sequence ID" value="SMF10435.1"/>
    <property type="molecule type" value="Genomic_DNA"/>
</dbReference>
<sequence>MLDALKSAMAKVGPDVQVIFHSDRGSQYASEAYRSFCSSNSVLPSMSRRGNCYDNSYVESWFGGFKKEWLYRRKYRNESELKAIVFDYIEVWYNRKRKHSALGYLSPMQFEINCAVQ</sequence>
<dbReference type="AlphaFoldDB" id="A0A1Y6BM28"/>
<protein>
    <submittedName>
        <fullName evidence="2">Integrase core domain-containing protein</fullName>
    </submittedName>
</protein>
<feature type="domain" description="Integrase catalytic" evidence="1">
    <location>
        <begin position="1"/>
        <end position="115"/>
    </location>
</feature>
<dbReference type="InterPro" id="IPR050900">
    <property type="entry name" value="Transposase_IS3/IS150/IS904"/>
</dbReference>
<dbReference type="InterPro" id="IPR001584">
    <property type="entry name" value="Integrase_cat-core"/>
</dbReference>
<evidence type="ECO:0000259" key="1">
    <source>
        <dbReference type="PROSITE" id="PS50994"/>
    </source>
</evidence>
<evidence type="ECO:0000313" key="3">
    <source>
        <dbReference type="Proteomes" id="UP000192907"/>
    </source>
</evidence>
<dbReference type="InterPro" id="IPR012337">
    <property type="entry name" value="RNaseH-like_sf"/>
</dbReference>
<dbReference type="SUPFAM" id="SSF53098">
    <property type="entry name" value="Ribonuclease H-like"/>
    <property type="match status" value="1"/>
</dbReference>
<dbReference type="PROSITE" id="PS50994">
    <property type="entry name" value="INTEGRASE"/>
    <property type="match status" value="1"/>
</dbReference>
<dbReference type="GO" id="GO:0003676">
    <property type="term" value="F:nucleic acid binding"/>
    <property type="evidence" value="ECO:0007669"/>
    <property type="project" value="InterPro"/>
</dbReference>
<dbReference type="GO" id="GO:0015074">
    <property type="term" value="P:DNA integration"/>
    <property type="evidence" value="ECO:0007669"/>
    <property type="project" value="InterPro"/>
</dbReference>
<accession>A0A1Y6BM28</accession>
<evidence type="ECO:0000313" key="2">
    <source>
        <dbReference type="EMBL" id="SMF10435.1"/>
    </source>
</evidence>
<dbReference type="PANTHER" id="PTHR46889:SF4">
    <property type="entry name" value="TRANSPOSASE INSO FOR INSERTION SEQUENCE ELEMENT IS911B-RELATED"/>
    <property type="match status" value="1"/>
</dbReference>
<dbReference type="Gene3D" id="3.30.420.10">
    <property type="entry name" value="Ribonuclease H-like superfamily/Ribonuclease H"/>
    <property type="match status" value="1"/>
</dbReference>
<dbReference type="Proteomes" id="UP000192907">
    <property type="component" value="Unassembled WGS sequence"/>
</dbReference>
<organism evidence="2 3">
    <name type="scientific">Pseudobacteriovorax antillogorgiicola</name>
    <dbReference type="NCBI Taxonomy" id="1513793"/>
    <lineage>
        <taxon>Bacteria</taxon>
        <taxon>Pseudomonadati</taxon>
        <taxon>Bdellovibrionota</taxon>
        <taxon>Oligoflexia</taxon>
        <taxon>Oligoflexales</taxon>
        <taxon>Pseudobacteriovoracaceae</taxon>
        <taxon>Pseudobacteriovorax</taxon>
    </lineage>
</organism>
<dbReference type="STRING" id="1513793.SAMN06296036_1051"/>
<dbReference type="InterPro" id="IPR036397">
    <property type="entry name" value="RNaseH_sf"/>
</dbReference>
<gene>
    <name evidence="2" type="ORF">SAMN06296036_1051</name>
</gene>
<proteinExistence type="predicted"/>
<dbReference type="PANTHER" id="PTHR46889">
    <property type="entry name" value="TRANSPOSASE INSF FOR INSERTION SEQUENCE IS3B-RELATED"/>
    <property type="match status" value="1"/>
</dbReference>
<reference evidence="3" key="1">
    <citation type="submission" date="2017-04" db="EMBL/GenBank/DDBJ databases">
        <authorList>
            <person name="Varghese N."/>
            <person name="Submissions S."/>
        </authorList>
    </citation>
    <scope>NUCLEOTIDE SEQUENCE [LARGE SCALE GENOMIC DNA]</scope>
    <source>
        <strain evidence="3">RKEM611</strain>
    </source>
</reference>
<name>A0A1Y6BM28_9BACT</name>